<evidence type="ECO:0000313" key="3">
    <source>
        <dbReference type="EMBL" id="SSC11637.1"/>
    </source>
</evidence>
<dbReference type="InterPro" id="IPR014048">
    <property type="entry name" value="MethylDNA_cys_MeTrfase_DNA-bd"/>
</dbReference>
<dbReference type="InterPro" id="IPR052520">
    <property type="entry name" value="ATL_DNA_repair"/>
</dbReference>
<keyword evidence="4" id="KW-1185">Reference proteome</keyword>
<accession>A0A7Z7PMZ5</accession>
<dbReference type="InterPro" id="IPR036217">
    <property type="entry name" value="MethylDNA_cys_MeTrfase_DNAb"/>
</dbReference>
<dbReference type="Proteomes" id="UP000250796">
    <property type="component" value="Chromosome MESINF"/>
</dbReference>
<dbReference type="SUPFAM" id="SSF46767">
    <property type="entry name" value="Methylated DNA-protein cysteine methyltransferase, C-terminal domain"/>
    <property type="match status" value="1"/>
</dbReference>
<evidence type="ECO:0000313" key="4">
    <source>
        <dbReference type="Proteomes" id="UP000250796"/>
    </source>
</evidence>
<keyword evidence="1" id="KW-0227">DNA damage</keyword>
<dbReference type="InterPro" id="IPR036388">
    <property type="entry name" value="WH-like_DNA-bd_sf"/>
</dbReference>
<protein>
    <submittedName>
        <fullName evidence="3">Methylated-DNA-(Protein)-cysteine S-methyltransferase DNA binding</fullName>
    </submittedName>
</protein>
<keyword evidence="3" id="KW-0489">Methyltransferase</keyword>
<dbReference type="Gene3D" id="1.10.10.10">
    <property type="entry name" value="Winged helix-like DNA-binding domain superfamily/Winged helix DNA-binding domain"/>
    <property type="match status" value="1"/>
</dbReference>
<dbReference type="CDD" id="cd06445">
    <property type="entry name" value="ATase"/>
    <property type="match status" value="1"/>
</dbReference>
<dbReference type="KEGG" id="minf:MESINF_0188"/>
<gene>
    <name evidence="3" type="ORF">MESINF_0188</name>
</gene>
<dbReference type="GO" id="GO:0006281">
    <property type="term" value="P:DNA repair"/>
    <property type="evidence" value="ECO:0007669"/>
    <property type="project" value="InterPro"/>
</dbReference>
<sequence length="111" mass="12499">MMMDEKEISIYKRIYETVKMIPSGKVATYGQIARMVGGCTALMVGYAMAGVSDLEVPWQRVINSKGRISIRDHAGYSLQKAILEREGVEFDESDTVDLSVYGWHGPELYLF</sequence>
<name>A0A7Z7PMZ5_9BACT</name>
<feature type="domain" description="Methylated-DNA-[protein]-cysteine S-methyltransferase DNA binding" evidence="2">
    <location>
        <begin position="10"/>
        <end position="88"/>
    </location>
</feature>
<dbReference type="PANTHER" id="PTHR42942:SF1">
    <property type="entry name" value="ALKYLTRANSFERASE-LIKE PROTEIN 1"/>
    <property type="match status" value="1"/>
</dbReference>
<dbReference type="AlphaFoldDB" id="A0A7Z7PMZ5"/>
<proteinExistence type="predicted"/>
<keyword evidence="3" id="KW-0808">Transferase</keyword>
<evidence type="ECO:0000259" key="2">
    <source>
        <dbReference type="Pfam" id="PF01035"/>
    </source>
</evidence>
<dbReference type="Pfam" id="PF01035">
    <property type="entry name" value="DNA_binding_1"/>
    <property type="match status" value="1"/>
</dbReference>
<dbReference type="GO" id="GO:0032259">
    <property type="term" value="P:methylation"/>
    <property type="evidence" value="ECO:0007669"/>
    <property type="project" value="UniProtKB-KW"/>
</dbReference>
<dbReference type="EMBL" id="LS974202">
    <property type="protein sequence ID" value="SSC11637.1"/>
    <property type="molecule type" value="Genomic_DNA"/>
</dbReference>
<dbReference type="PANTHER" id="PTHR42942">
    <property type="entry name" value="6-O-METHYLGUANINE DNA METHYLTRANSFERASE"/>
    <property type="match status" value="1"/>
</dbReference>
<evidence type="ECO:0000256" key="1">
    <source>
        <dbReference type="ARBA" id="ARBA00022763"/>
    </source>
</evidence>
<reference evidence="3 4" key="1">
    <citation type="submission" date="2017-01" db="EMBL/GenBank/DDBJ databases">
        <authorList>
            <person name="Erauso G."/>
        </authorList>
    </citation>
    <scope>NUCLEOTIDE SEQUENCE [LARGE SCALE GENOMIC DNA]</scope>
    <source>
        <strain evidence="3">MESINF1</strain>
    </source>
</reference>
<organism evidence="3 4">
    <name type="scientific">Mesotoga infera</name>
    <dbReference type="NCBI Taxonomy" id="1236046"/>
    <lineage>
        <taxon>Bacteria</taxon>
        <taxon>Thermotogati</taxon>
        <taxon>Thermotogota</taxon>
        <taxon>Thermotogae</taxon>
        <taxon>Kosmotogales</taxon>
        <taxon>Kosmotogaceae</taxon>
        <taxon>Mesotoga</taxon>
    </lineage>
</organism>
<dbReference type="RefSeq" id="WP_231936796.1">
    <property type="nucleotide sequence ID" value="NZ_LS974202.1"/>
</dbReference>
<dbReference type="GO" id="GO:0008168">
    <property type="term" value="F:methyltransferase activity"/>
    <property type="evidence" value="ECO:0007669"/>
    <property type="project" value="UniProtKB-KW"/>
</dbReference>